<dbReference type="SMART" id="SM00086">
    <property type="entry name" value="PAC"/>
    <property type="match status" value="5"/>
</dbReference>
<dbReference type="PROSITE" id="PS50110">
    <property type="entry name" value="RESPONSE_REGULATORY"/>
    <property type="match status" value="1"/>
</dbReference>
<evidence type="ECO:0000256" key="4">
    <source>
        <dbReference type="ARBA" id="ARBA00022543"/>
    </source>
</evidence>
<organism evidence="19 20">
    <name type="scientific">Microvirga arsenatis</name>
    <dbReference type="NCBI Taxonomy" id="2692265"/>
    <lineage>
        <taxon>Bacteria</taxon>
        <taxon>Pseudomonadati</taxon>
        <taxon>Pseudomonadota</taxon>
        <taxon>Alphaproteobacteria</taxon>
        <taxon>Hyphomicrobiales</taxon>
        <taxon>Methylobacteriaceae</taxon>
        <taxon>Microvirga</taxon>
    </lineage>
</organism>
<dbReference type="SMART" id="SM00911">
    <property type="entry name" value="HWE_HK"/>
    <property type="match status" value="1"/>
</dbReference>
<dbReference type="Gene3D" id="3.40.50.2300">
    <property type="match status" value="1"/>
</dbReference>
<dbReference type="PROSITE" id="PS50112">
    <property type="entry name" value="PAS"/>
    <property type="match status" value="3"/>
</dbReference>
<dbReference type="PANTHER" id="PTHR43304">
    <property type="entry name" value="PHYTOCHROME-LIKE PROTEIN CPH1"/>
    <property type="match status" value="1"/>
</dbReference>
<dbReference type="NCBIfam" id="TIGR00229">
    <property type="entry name" value="sensory_box"/>
    <property type="match status" value="4"/>
</dbReference>
<evidence type="ECO:0000313" key="19">
    <source>
        <dbReference type="EMBL" id="NBJ26758.1"/>
    </source>
</evidence>
<dbReference type="InterPro" id="IPR001789">
    <property type="entry name" value="Sig_transdc_resp-reg_receiver"/>
</dbReference>
<dbReference type="PANTHER" id="PTHR43304:SF1">
    <property type="entry name" value="PAC DOMAIN-CONTAINING PROTEIN"/>
    <property type="match status" value="1"/>
</dbReference>
<dbReference type="Gene3D" id="3.30.565.10">
    <property type="entry name" value="Histidine kinase-like ATPase, C-terminal domain"/>
    <property type="match status" value="1"/>
</dbReference>
<evidence type="ECO:0000256" key="11">
    <source>
        <dbReference type="ARBA" id="ARBA00022777"/>
    </source>
</evidence>
<feature type="domain" description="PAC" evidence="18">
    <location>
        <begin position="355"/>
        <end position="408"/>
    </location>
</feature>
<keyword evidence="10" id="KW-0547">Nucleotide-binding</keyword>
<dbReference type="InterPro" id="IPR035965">
    <property type="entry name" value="PAS-like_dom_sf"/>
</dbReference>
<evidence type="ECO:0000256" key="3">
    <source>
        <dbReference type="ARBA" id="ARBA00021740"/>
    </source>
</evidence>
<feature type="domain" description="PAC" evidence="18">
    <location>
        <begin position="609"/>
        <end position="661"/>
    </location>
</feature>
<dbReference type="RefSeq" id="WP_161725556.1">
    <property type="nucleotide sequence ID" value="NZ_JAAAXI010000021.1"/>
</dbReference>
<evidence type="ECO:0000256" key="14">
    <source>
        <dbReference type="ARBA" id="ARBA00023170"/>
    </source>
</evidence>
<evidence type="ECO:0000259" key="18">
    <source>
        <dbReference type="PROSITE" id="PS50113"/>
    </source>
</evidence>
<feature type="domain" description="Response regulatory" evidence="16">
    <location>
        <begin position="882"/>
        <end position="993"/>
    </location>
</feature>
<evidence type="ECO:0000256" key="13">
    <source>
        <dbReference type="ARBA" id="ARBA00022991"/>
    </source>
</evidence>
<dbReference type="InterPro" id="IPR052162">
    <property type="entry name" value="Sensor_kinase/Photoreceptor"/>
</dbReference>
<dbReference type="InterPro" id="IPR011006">
    <property type="entry name" value="CheY-like_superfamily"/>
</dbReference>
<keyword evidence="20" id="KW-1185">Reference proteome</keyword>
<evidence type="ECO:0000259" key="17">
    <source>
        <dbReference type="PROSITE" id="PS50112"/>
    </source>
</evidence>
<protein>
    <recommendedName>
        <fullName evidence="3">Blue-light-activated histidine kinase</fullName>
        <ecNumber evidence="2">2.7.13.3</ecNumber>
    </recommendedName>
</protein>
<evidence type="ECO:0000256" key="8">
    <source>
        <dbReference type="ARBA" id="ARBA00022643"/>
    </source>
</evidence>
<dbReference type="InterPro" id="IPR036890">
    <property type="entry name" value="HATPase_C_sf"/>
</dbReference>
<feature type="domain" description="PAS" evidence="17">
    <location>
        <begin position="535"/>
        <end position="581"/>
    </location>
</feature>
<evidence type="ECO:0000256" key="1">
    <source>
        <dbReference type="ARBA" id="ARBA00000085"/>
    </source>
</evidence>
<accession>A0ABW9Z350</accession>
<evidence type="ECO:0000256" key="12">
    <source>
        <dbReference type="ARBA" id="ARBA00022840"/>
    </source>
</evidence>
<evidence type="ECO:0000256" key="9">
    <source>
        <dbReference type="ARBA" id="ARBA00022679"/>
    </source>
</evidence>
<keyword evidence="6" id="KW-0716">Sensory transduction</keyword>
<dbReference type="Proteomes" id="UP000818323">
    <property type="component" value="Unassembled WGS sequence"/>
</dbReference>
<dbReference type="InterPro" id="IPR013656">
    <property type="entry name" value="PAS_4"/>
</dbReference>
<dbReference type="Pfam" id="PF08447">
    <property type="entry name" value="PAS_3"/>
    <property type="match status" value="3"/>
</dbReference>
<dbReference type="Pfam" id="PF08448">
    <property type="entry name" value="PAS_4"/>
    <property type="match status" value="2"/>
</dbReference>
<dbReference type="InterPro" id="IPR001610">
    <property type="entry name" value="PAC"/>
</dbReference>
<keyword evidence="9" id="KW-0808">Transferase</keyword>
<gene>
    <name evidence="19" type="ORF">GR303_20660</name>
</gene>
<sequence length="1019" mass="113999">MRNLIRTHDWSASPLRPTELWPQTLRTLTAMMLDSNQPMFVAWGSQRTLLYNDAYATILADRHPGALGRDFLEVWHEIRQDLLPLVEQVYRGEPVRMDDIALVMERRGQPEETHFSFFYSPVRDETGTVAGLFCACSETTRQVLAGQRLRESEERMRLAFAAGRLAPWEWDIGSGRVTWSGDLEAATGLEEQGFGGTYEAFLAVVHPADRSGVEAALRRALAGEAEYAAEFRMVRPDGSVRWTSTRGLVVRDRAGFPMRMIGYDADITERRRADERLGASEERFRSFAENSTDVLWIADAANGRLEYLSPAYEAIWGEPRERVMADLRRWAELVHPEDRERAREGLPRLLAGQTCIQEYRIVRPCDGAVRWIRDTGFPVRDGSGGVERVAGIAQDITDIKAAEAAHRESEAKFQAIANSIDQMIWSTRPDGYHDYYNQRWYDYTGVPEGSTDGEGWNGMFHPDDRERAWATWRHCLATGEPYHIEYRLRHRSGEYRWVIGRAQCVRDEEGRITRWYGTCTDIDDLKRTADELHRTSALLRLIGDSTPDMIYAKDRESRVLYANAAVRRTIGRPIEEILGRSDRDWAPSIEEAERIIANDRRVMETGDTFDVDEAFTGPDGETRYYRSVKSPLRDPTGAIIGLVGVTSDMTERRRAEERERLLAREVDHRAKNLLAVVQSVVQLTRGDDIAAFTDAVTGRIRSLARAHSLLAASRWEGADLRHLIEEELAPFRGQDSSRIRINGPAIRLRPEAAQALALVIHELTTNAAKYGALSAAGGRLDVTWALAVAGEEDGRLGLRWQERGGPSVAPPTRRGFGATIMRASVERQLQGKVTLDWNRDGLLCEMTIPAEQVTSQTFTGRKGNGKERTSLRGQAVEVRGQRILVLEDQAPIAVQIEEALVQVGCTVVGPASRIVDAMDLLYGAGADAALLDVDVAGDRSFGVADILAAKRIPFAFVTGFDASSFLPERFTGVPVLAKPFAATELISTVERLIRAGAVGTRLDRNHAEGEDSKLDPAKR</sequence>
<dbReference type="InterPro" id="IPR013655">
    <property type="entry name" value="PAS_fold_3"/>
</dbReference>
<keyword evidence="7" id="KW-0285">Flavoprotein</keyword>
<evidence type="ECO:0000256" key="2">
    <source>
        <dbReference type="ARBA" id="ARBA00012438"/>
    </source>
</evidence>
<dbReference type="EC" id="2.7.13.3" evidence="2"/>
<dbReference type="InterPro" id="IPR000014">
    <property type="entry name" value="PAS"/>
</dbReference>
<comment type="caution">
    <text evidence="19">The sequence shown here is derived from an EMBL/GenBank/DDBJ whole genome shotgun (WGS) entry which is preliminary data.</text>
</comment>
<evidence type="ECO:0000256" key="7">
    <source>
        <dbReference type="ARBA" id="ARBA00022630"/>
    </source>
</evidence>
<dbReference type="SUPFAM" id="SSF52172">
    <property type="entry name" value="CheY-like"/>
    <property type="match status" value="1"/>
</dbReference>
<feature type="domain" description="PAS" evidence="17">
    <location>
        <begin position="280"/>
        <end position="353"/>
    </location>
</feature>
<keyword evidence="11" id="KW-0418">Kinase</keyword>
<reference evidence="19 20" key="1">
    <citation type="submission" date="2020-01" db="EMBL/GenBank/DDBJ databases">
        <title>Microvirga sp. nov., an arsenate reduction bacterium isolated from Tibet hotspring sediments.</title>
        <authorList>
            <person name="Yuan C.-G."/>
        </authorList>
    </citation>
    <scope>NUCLEOTIDE SEQUENCE [LARGE SCALE GENOMIC DNA]</scope>
    <source>
        <strain evidence="19 20">SYSU G3D203</strain>
    </source>
</reference>
<dbReference type="Gene3D" id="3.30.450.20">
    <property type="entry name" value="PAS domain"/>
    <property type="match status" value="5"/>
</dbReference>
<name>A0ABW9Z350_9HYPH</name>
<keyword evidence="8" id="KW-0288">FMN</keyword>
<evidence type="ECO:0000256" key="5">
    <source>
        <dbReference type="ARBA" id="ARBA00022553"/>
    </source>
</evidence>
<comment type="catalytic activity">
    <reaction evidence="1">
        <text>ATP + protein L-histidine = ADP + protein N-phospho-L-histidine.</text>
        <dbReference type="EC" id="2.7.13.3"/>
    </reaction>
</comment>
<feature type="domain" description="PAC" evidence="18">
    <location>
        <begin position="482"/>
        <end position="534"/>
    </location>
</feature>
<evidence type="ECO:0000256" key="6">
    <source>
        <dbReference type="ARBA" id="ARBA00022606"/>
    </source>
</evidence>
<feature type="modified residue" description="4-aspartylphosphate" evidence="15">
    <location>
        <position position="932"/>
    </location>
</feature>
<dbReference type="EMBL" id="JAAAXJ010000018">
    <property type="protein sequence ID" value="NBJ26758.1"/>
    <property type="molecule type" value="Genomic_DNA"/>
</dbReference>
<evidence type="ECO:0000313" key="20">
    <source>
        <dbReference type="Proteomes" id="UP000818323"/>
    </source>
</evidence>
<dbReference type="SUPFAM" id="SSF55785">
    <property type="entry name" value="PYP-like sensor domain (PAS domain)"/>
    <property type="match status" value="5"/>
</dbReference>
<keyword evidence="5 15" id="KW-0597">Phosphoprotein</keyword>
<dbReference type="SMART" id="SM00091">
    <property type="entry name" value="PAS"/>
    <property type="match status" value="5"/>
</dbReference>
<dbReference type="Pfam" id="PF07536">
    <property type="entry name" value="HWE_HK"/>
    <property type="match status" value="1"/>
</dbReference>
<evidence type="ECO:0000256" key="15">
    <source>
        <dbReference type="PROSITE-ProRule" id="PRU00169"/>
    </source>
</evidence>
<proteinExistence type="predicted"/>
<dbReference type="PROSITE" id="PS50113">
    <property type="entry name" value="PAC"/>
    <property type="match status" value="4"/>
</dbReference>
<feature type="domain" description="PAS" evidence="17">
    <location>
        <begin position="409"/>
        <end position="479"/>
    </location>
</feature>
<evidence type="ECO:0000256" key="10">
    <source>
        <dbReference type="ARBA" id="ARBA00022741"/>
    </source>
</evidence>
<dbReference type="Gene3D" id="2.10.70.100">
    <property type="match status" value="1"/>
</dbReference>
<keyword evidence="4" id="KW-0600">Photoreceptor protein</keyword>
<keyword evidence="13" id="KW-0157">Chromophore</keyword>
<dbReference type="CDD" id="cd00130">
    <property type="entry name" value="PAS"/>
    <property type="match status" value="4"/>
</dbReference>
<feature type="domain" description="PAC" evidence="18">
    <location>
        <begin position="227"/>
        <end position="279"/>
    </location>
</feature>
<keyword evidence="12" id="KW-0067">ATP-binding</keyword>
<evidence type="ECO:0000259" key="16">
    <source>
        <dbReference type="PROSITE" id="PS50110"/>
    </source>
</evidence>
<dbReference type="InterPro" id="IPR011102">
    <property type="entry name" value="Sig_transdc_His_kinase_HWE"/>
</dbReference>
<keyword evidence="14" id="KW-0675">Receptor</keyword>
<dbReference type="InterPro" id="IPR000700">
    <property type="entry name" value="PAS-assoc_C"/>
</dbReference>